<comment type="caution">
    <text evidence="1">The sequence shown here is derived from an EMBL/GenBank/DDBJ whole genome shotgun (WGS) entry which is preliminary data.</text>
</comment>
<evidence type="ECO:0000313" key="1">
    <source>
        <dbReference type="EMBL" id="EDS10585.1"/>
    </source>
</evidence>
<dbReference type="Proteomes" id="UP000003803">
    <property type="component" value="Unassembled WGS sequence"/>
</dbReference>
<keyword evidence="2" id="KW-1185">Reference proteome</keyword>
<protein>
    <submittedName>
        <fullName evidence="1">Uncharacterized protein</fullName>
    </submittedName>
</protein>
<evidence type="ECO:0000313" key="2">
    <source>
        <dbReference type="Proteomes" id="UP000003803"/>
    </source>
</evidence>
<dbReference type="AlphaFoldDB" id="B0PDN3"/>
<proteinExistence type="predicted"/>
<accession>B0PDN3</accession>
<dbReference type="HOGENOM" id="CLU_3264822_0_0_9"/>
<name>B0PDN3_9FIRM</name>
<organism evidence="1 2">
    <name type="scientific">Anaerotruncus colihominis DSM 17241</name>
    <dbReference type="NCBI Taxonomy" id="445972"/>
    <lineage>
        <taxon>Bacteria</taxon>
        <taxon>Bacillati</taxon>
        <taxon>Bacillota</taxon>
        <taxon>Clostridia</taxon>
        <taxon>Eubacteriales</taxon>
        <taxon>Oscillospiraceae</taxon>
        <taxon>Anaerotruncus</taxon>
    </lineage>
</organism>
<dbReference type="EMBL" id="ABGD02000024">
    <property type="protein sequence ID" value="EDS10585.1"/>
    <property type="molecule type" value="Genomic_DNA"/>
</dbReference>
<gene>
    <name evidence="1" type="ORF">ANACOL_03187</name>
</gene>
<reference evidence="1" key="1">
    <citation type="submission" date="2007-11" db="EMBL/GenBank/DDBJ databases">
        <authorList>
            <person name="Fulton L."/>
            <person name="Clifton S."/>
            <person name="Fulton B."/>
            <person name="Xu J."/>
            <person name="Minx P."/>
            <person name="Pepin K.H."/>
            <person name="Johnson M."/>
            <person name="Thiruvilangam P."/>
            <person name="Bhonagiri V."/>
            <person name="Nash W.E."/>
            <person name="Mardis E.R."/>
            <person name="Wilson R.K."/>
        </authorList>
    </citation>
    <scope>NUCLEOTIDE SEQUENCE [LARGE SCALE GENOMIC DNA]</scope>
    <source>
        <strain evidence="1">DSM 17241</strain>
    </source>
</reference>
<sequence>MVEEVFRHTGNLWLPTLSLRREDAARLVYENAELSLVRRFS</sequence>
<reference evidence="1" key="2">
    <citation type="submission" date="2013-09" db="EMBL/GenBank/DDBJ databases">
        <title>Draft genome sequence of Anaerotruncus colihominis(DSM 17241).</title>
        <authorList>
            <person name="Sudarsanam P."/>
            <person name="Ley R."/>
            <person name="Guruge J."/>
            <person name="Turnbaugh P.J."/>
            <person name="Mahowald M."/>
            <person name="Liep D."/>
            <person name="Gordon J."/>
        </authorList>
    </citation>
    <scope>NUCLEOTIDE SEQUENCE</scope>
    <source>
        <strain evidence="1">DSM 17241</strain>
    </source>
</reference>